<gene>
    <name evidence="1" type="ORF">HMPREF9970_1951</name>
</gene>
<dbReference type="RefSeq" id="WP_008753153.1">
    <property type="nucleotide sequence ID" value="NZ_AJGH01000027.1"/>
</dbReference>
<accession>I0RAW5</accession>
<dbReference type="PATRIC" id="fig|1095750.3.peg.457"/>
<evidence type="ECO:0000313" key="1">
    <source>
        <dbReference type="EMBL" id="EIC96823.1"/>
    </source>
</evidence>
<reference evidence="1 2" key="1">
    <citation type="submission" date="2012-03" db="EMBL/GenBank/DDBJ databases">
        <authorList>
            <person name="Durkin A.S."/>
            <person name="McCorrison J."/>
            <person name="Torralba M."/>
            <person name="Gillis M."/>
            <person name="Methe B."/>
            <person name="Sutton G."/>
            <person name="Nelson K.E."/>
        </authorList>
    </citation>
    <scope>NUCLEOTIDE SEQUENCE [LARGE SCALE GENOMIC DNA]</scope>
    <source>
        <strain evidence="1 2">F0468</strain>
    </source>
</reference>
<proteinExistence type="predicted"/>
<evidence type="ECO:0000313" key="2">
    <source>
        <dbReference type="Proteomes" id="UP000005039"/>
    </source>
</evidence>
<dbReference type="AlphaFoldDB" id="I0RAW5"/>
<name>I0RAW5_9FIRM</name>
<protein>
    <submittedName>
        <fullName evidence="1">Uncharacterized protein</fullName>
    </submittedName>
</protein>
<dbReference type="OrthoDB" id="3236025at2"/>
<sequence>MLTLIDWLLDNTDCYYIDFLPETMVSSDYFEIEEFFYDTYIKDFSKKIVRIIVKILGYYPAQIYLTEFPDKIDSNFKSLYPVEEDIRNKPLKELAEIISYVIINDVSSVEIILGENEKSLISVKGGFSIDIYNISEERLKLFNTLIEQENLFLRKEGEAGKIDSFKAGAV</sequence>
<organism evidence="1 2">
    <name type="scientific">Lachnoanaerobaculum saburreum F0468</name>
    <dbReference type="NCBI Taxonomy" id="1095750"/>
    <lineage>
        <taxon>Bacteria</taxon>
        <taxon>Bacillati</taxon>
        <taxon>Bacillota</taxon>
        <taxon>Clostridia</taxon>
        <taxon>Lachnospirales</taxon>
        <taxon>Lachnospiraceae</taxon>
        <taxon>Lachnoanaerobaculum</taxon>
    </lineage>
</organism>
<dbReference type="Proteomes" id="UP000005039">
    <property type="component" value="Unassembled WGS sequence"/>
</dbReference>
<keyword evidence="2" id="KW-1185">Reference proteome</keyword>
<dbReference type="EMBL" id="AJGH01000027">
    <property type="protein sequence ID" value="EIC96823.1"/>
    <property type="molecule type" value="Genomic_DNA"/>
</dbReference>
<comment type="caution">
    <text evidence="1">The sequence shown here is derived from an EMBL/GenBank/DDBJ whole genome shotgun (WGS) entry which is preliminary data.</text>
</comment>
<dbReference type="eggNOG" id="ENOG503374M">
    <property type="taxonomic scope" value="Bacteria"/>
</dbReference>